<keyword evidence="2" id="KW-1185">Reference proteome</keyword>
<sequence>MSRTARGVTRAALIGAATGLRSTWGPAALSWTATRHDIPPSATALLVRRPAGVATLAAAVAECAADKSPVIPSRLSASGLVPRLVLGAATGAAFAGRGRTAALP</sequence>
<evidence type="ECO:0000313" key="2">
    <source>
        <dbReference type="Proteomes" id="UP000670475"/>
    </source>
</evidence>
<dbReference type="AlphaFoldDB" id="A0A940MIN7"/>
<comment type="caution">
    <text evidence="1">The sequence shown here is derived from an EMBL/GenBank/DDBJ whole genome shotgun (WGS) entry which is preliminary data.</text>
</comment>
<feature type="non-terminal residue" evidence="1">
    <location>
        <position position="104"/>
    </location>
</feature>
<proteinExistence type="predicted"/>
<accession>A0A940MIN7</accession>
<gene>
    <name evidence="1" type="ORF">JFN87_29425</name>
</gene>
<reference evidence="1" key="1">
    <citation type="submission" date="2021-03" db="EMBL/GenBank/DDBJ databases">
        <title>Whole genome sequence of Streptomyces bomunensis MMS17-BM035.</title>
        <authorList>
            <person name="Lee J.H."/>
        </authorList>
    </citation>
    <scope>NUCLEOTIDE SEQUENCE</scope>
    <source>
        <strain evidence="1">MMS17-BM035</strain>
    </source>
</reference>
<organism evidence="1 2">
    <name type="scientific">Streptomyces montanisoli</name>
    <dbReference type="NCBI Taxonomy" id="2798581"/>
    <lineage>
        <taxon>Bacteria</taxon>
        <taxon>Bacillati</taxon>
        <taxon>Actinomycetota</taxon>
        <taxon>Actinomycetes</taxon>
        <taxon>Kitasatosporales</taxon>
        <taxon>Streptomycetaceae</taxon>
        <taxon>Streptomyces</taxon>
    </lineage>
</organism>
<dbReference type="EMBL" id="JAGIQL010000202">
    <property type="protein sequence ID" value="MBP0461548.1"/>
    <property type="molecule type" value="Genomic_DNA"/>
</dbReference>
<dbReference type="Proteomes" id="UP000670475">
    <property type="component" value="Unassembled WGS sequence"/>
</dbReference>
<name>A0A940MIN7_9ACTN</name>
<evidence type="ECO:0000313" key="1">
    <source>
        <dbReference type="EMBL" id="MBP0461548.1"/>
    </source>
</evidence>
<protein>
    <submittedName>
        <fullName evidence="1">Uncharacterized protein</fullName>
    </submittedName>
</protein>